<reference evidence="1" key="1">
    <citation type="submission" date="2021-02" db="EMBL/GenBank/DDBJ databases">
        <authorList>
            <person name="Dougan E. K."/>
            <person name="Rhodes N."/>
            <person name="Thang M."/>
            <person name="Chan C."/>
        </authorList>
    </citation>
    <scope>NUCLEOTIDE SEQUENCE</scope>
</reference>
<evidence type="ECO:0000313" key="1">
    <source>
        <dbReference type="EMBL" id="CAE7402785.1"/>
    </source>
</evidence>
<name>A0A812QTS3_SYMPI</name>
<organism evidence="1 2">
    <name type="scientific">Symbiodinium pilosum</name>
    <name type="common">Dinoflagellate</name>
    <dbReference type="NCBI Taxonomy" id="2952"/>
    <lineage>
        <taxon>Eukaryota</taxon>
        <taxon>Sar</taxon>
        <taxon>Alveolata</taxon>
        <taxon>Dinophyceae</taxon>
        <taxon>Suessiales</taxon>
        <taxon>Symbiodiniaceae</taxon>
        <taxon>Symbiodinium</taxon>
    </lineage>
</organism>
<evidence type="ECO:0000313" key="2">
    <source>
        <dbReference type="Proteomes" id="UP000649617"/>
    </source>
</evidence>
<dbReference type="EMBL" id="CAJNIZ010017761">
    <property type="protein sequence ID" value="CAE7402785.1"/>
    <property type="molecule type" value="Genomic_DNA"/>
</dbReference>
<dbReference type="OrthoDB" id="17754at2759"/>
<gene>
    <name evidence="1" type="primary">ctnB</name>
    <name evidence="1" type="ORF">SPIL2461_LOCUS9936</name>
</gene>
<comment type="caution">
    <text evidence="1">The sequence shown here is derived from an EMBL/GenBank/DDBJ whole genome shotgun (WGS) entry which is preliminary data.</text>
</comment>
<sequence>NAGVVTSCSKLCSHLPGKAEQTACNLACDLAGIKEFVHILNHTDLDPIYLCELLMMCHAGPDDAAANILDAKASPAAISKGDTVQLLADINVTKAQLGLILACVQSFMVRPAFTEDG</sequence>
<proteinExistence type="predicted"/>
<accession>A0A812QTS3</accession>
<dbReference type="Proteomes" id="UP000649617">
    <property type="component" value="Unassembled WGS sequence"/>
</dbReference>
<protein>
    <submittedName>
        <fullName evidence="1">CtnB protein</fullName>
    </submittedName>
</protein>
<feature type="non-terminal residue" evidence="1">
    <location>
        <position position="1"/>
    </location>
</feature>
<feature type="non-terminal residue" evidence="1">
    <location>
        <position position="117"/>
    </location>
</feature>
<dbReference type="AlphaFoldDB" id="A0A812QTS3"/>
<keyword evidence="2" id="KW-1185">Reference proteome</keyword>